<keyword evidence="3 4" id="KW-1015">Disulfide bond</keyword>
<dbReference type="OrthoDB" id="6127264at2759"/>
<dbReference type="PROSITE" id="PS50923">
    <property type="entry name" value="SUSHI"/>
    <property type="match status" value="1"/>
</dbReference>
<dbReference type="AlphaFoldDB" id="A0A1Y3AYY9"/>
<evidence type="ECO:0000256" key="3">
    <source>
        <dbReference type="ARBA" id="ARBA00023157"/>
    </source>
</evidence>
<comment type="caution">
    <text evidence="4">Lacks conserved residue(s) required for the propagation of feature annotation.</text>
</comment>
<evidence type="ECO:0000313" key="7">
    <source>
        <dbReference type="EMBL" id="OTF73740.1"/>
    </source>
</evidence>
<dbReference type="InterPro" id="IPR035976">
    <property type="entry name" value="Sushi/SCR/CCP_sf"/>
</dbReference>
<feature type="region of interest" description="Disordered" evidence="5">
    <location>
        <begin position="1"/>
        <end position="35"/>
    </location>
</feature>
<evidence type="ECO:0000256" key="2">
    <source>
        <dbReference type="ARBA" id="ARBA00022737"/>
    </source>
</evidence>
<keyword evidence="2" id="KW-0677">Repeat</keyword>
<evidence type="ECO:0000313" key="8">
    <source>
        <dbReference type="Proteomes" id="UP000194236"/>
    </source>
</evidence>
<name>A0A1Y3AYY9_EURMA</name>
<feature type="non-terminal residue" evidence="7">
    <location>
        <position position="1"/>
    </location>
</feature>
<protein>
    <recommendedName>
        <fullName evidence="6">Sushi domain-containing protein</fullName>
    </recommendedName>
</protein>
<evidence type="ECO:0000256" key="5">
    <source>
        <dbReference type="SAM" id="MobiDB-lite"/>
    </source>
</evidence>
<dbReference type="PANTHER" id="PTHR45656:SF4">
    <property type="entry name" value="PROTEIN CBR-CLEC-78"/>
    <property type="match status" value="1"/>
</dbReference>
<dbReference type="SUPFAM" id="SSF57535">
    <property type="entry name" value="Complement control module/SCR domain"/>
    <property type="match status" value="1"/>
</dbReference>
<dbReference type="InterPro" id="IPR051277">
    <property type="entry name" value="SEZ6_CSMD_C4BPB_Regulators"/>
</dbReference>
<feature type="domain" description="Sushi" evidence="6">
    <location>
        <begin position="1"/>
        <end position="80"/>
    </location>
</feature>
<proteinExistence type="predicted"/>
<keyword evidence="1" id="KW-0732">Signal</keyword>
<dbReference type="PANTHER" id="PTHR45656">
    <property type="entry name" value="PROTEIN CBR-CLEC-78"/>
    <property type="match status" value="1"/>
</dbReference>
<dbReference type="Proteomes" id="UP000194236">
    <property type="component" value="Unassembled WGS sequence"/>
</dbReference>
<keyword evidence="8" id="KW-1185">Reference proteome</keyword>
<dbReference type="EMBL" id="MUJZ01050341">
    <property type="protein sequence ID" value="OTF73740.1"/>
    <property type="molecule type" value="Genomic_DNA"/>
</dbReference>
<organism evidence="7 8">
    <name type="scientific">Euroglyphus maynei</name>
    <name type="common">Mayne's house dust mite</name>
    <dbReference type="NCBI Taxonomy" id="6958"/>
    <lineage>
        <taxon>Eukaryota</taxon>
        <taxon>Metazoa</taxon>
        <taxon>Ecdysozoa</taxon>
        <taxon>Arthropoda</taxon>
        <taxon>Chelicerata</taxon>
        <taxon>Arachnida</taxon>
        <taxon>Acari</taxon>
        <taxon>Acariformes</taxon>
        <taxon>Sarcoptiformes</taxon>
        <taxon>Astigmata</taxon>
        <taxon>Psoroptidia</taxon>
        <taxon>Analgoidea</taxon>
        <taxon>Pyroglyphidae</taxon>
        <taxon>Pyroglyphinae</taxon>
        <taxon>Euroglyphus</taxon>
    </lineage>
</organism>
<dbReference type="SMART" id="SM00032">
    <property type="entry name" value="CCP"/>
    <property type="match status" value="1"/>
</dbReference>
<evidence type="ECO:0000256" key="1">
    <source>
        <dbReference type="ARBA" id="ARBA00022729"/>
    </source>
</evidence>
<dbReference type="CDD" id="cd00033">
    <property type="entry name" value="CCP"/>
    <property type="match status" value="1"/>
</dbReference>
<gene>
    <name evidence="7" type="ORF">BLA29_014016</name>
</gene>
<dbReference type="Gene3D" id="2.10.70.10">
    <property type="entry name" value="Complement Module, domain 1"/>
    <property type="match status" value="1"/>
</dbReference>
<accession>A0A1Y3AYY9</accession>
<comment type="caution">
    <text evidence="7">The sequence shown here is derived from an EMBL/GenBank/DDBJ whole genome shotgun (WGS) entry which is preliminary data.</text>
</comment>
<feature type="disulfide bond" evidence="4">
    <location>
        <begin position="52"/>
        <end position="79"/>
    </location>
</feature>
<keyword evidence="4" id="KW-0768">Sushi</keyword>
<evidence type="ECO:0000259" key="6">
    <source>
        <dbReference type="PROSITE" id="PS50923"/>
    </source>
</evidence>
<sequence>LQCPEPELPSNGKIIIKSSSGSNQLASSSSSSSSSMFNQSLYLVGDYIQFGCRKGYRLIGSDIITCLHTEQWSSLPPKCK</sequence>
<feature type="compositionally biased region" description="Low complexity" evidence="5">
    <location>
        <begin position="10"/>
        <end position="35"/>
    </location>
</feature>
<dbReference type="Pfam" id="PF00084">
    <property type="entry name" value="Sushi"/>
    <property type="match status" value="1"/>
</dbReference>
<reference evidence="7 8" key="1">
    <citation type="submission" date="2017-03" db="EMBL/GenBank/DDBJ databases">
        <title>Genome Survey of Euroglyphus maynei.</title>
        <authorList>
            <person name="Arlian L.G."/>
            <person name="Morgan M.S."/>
            <person name="Rider S.D."/>
        </authorList>
    </citation>
    <scope>NUCLEOTIDE SEQUENCE [LARGE SCALE GENOMIC DNA]</scope>
    <source>
        <strain evidence="7">Arlian Lab</strain>
        <tissue evidence="7">Whole body</tissue>
    </source>
</reference>
<evidence type="ECO:0000256" key="4">
    <source>
        <dbReference type="PROSITE-ProRule" id="PRU00302"/>
    </source>
</evidence>
<dbReference type="InterPro" id="IPR000436">
    <property type="entry name" value="Sushi_SCR_CCP_dom"/>
</dbReference>